<evidence type="ECO:0000313" key="1">
    <source>
        <dbReference type="EMBL" id="KAK9008193.1"/>
    </source>
</evidence>
<sequence>MDSIGWKLREDRQFSVQTAYHVRCGEVVCTVDPMWKRRCPKSGPFTITGHLFQLCNKDWCLAFSKVARRNNGVADVLAKLASDASFDVMIFYESSIGMEAD</sequence>
<name>A0ABR2R5G4_9ROSI</name>
<protein>
    <recommendedName>
        <fullName evidence="3">RNase H type-1 domain-containing protein</fullName>
    </recommendedName>
</protein>
<dbReference type="Proteomes" id="UP001396334">
    <property type="component" value="Unassembled WGS sequence"/>
</dbReference>
<accession>A0ABR2R5G4</accession>
<evidence type="ECO:0000313" key="2">
    <source>
        <dbReference type="Proteomes" id="UP001396334"/>
    </source>
</evidence>
<organism evidence="1 2">
    <name type="scientific">Hibiscus sabdariffa</name>
    <name type="common">roselle</name>
    <dbReference type="NCBI Taxonomy" id="183260"/>
    <lineage>
        <taxon>Eukaryota</taxon>
        <taxon>Viridiplantae</taxon>
        <taxon>Streptophyta</taxon>
        <taxon>Embryophyta</taxon>
        <taxon>Tracheophyta</taxon>
        <taxon>Spermatophyta</taxon>
        <taxon>Magnoliopsida</taxon>
        <taxon>eudicotyledons</taxon>
        <taxon>Gunneridae</taxon>
        <taxon>Pentapetalae</taxon>
        <taxon>rosids</taxon>
        <taxon>malvids</taxon>
        <taxon>Malvales</taxon>
        <taxon>Malvaceae</taxon>
        <taxon>Malvoideae</taxon>
        <taxon>Hibiscus</taxon>
    </lineage>
</organism>
<dbReference type="EMBL" id="JBBPBN010000026">
    <property type="protein sequence ID" value="KAK9008193.1"/>
    <property type="molecule type" value="Genomic_DNA"/>
</dbReference>
<keyword evidence="2" id="KW-1185">Reference proteome</keyword>
<reference evidence="1 2" key="1">
    <citation type="journal article" date="2024" name="G3 (Bethesda)">
        <title>Genome assembly of Hibiscus sabdariffa L. provides insights into metabolisms of medicinal natural products.</title>
        <authorList>
            <person name="Kim T."/>
        </authorList>
    </citation>
    <scope>NUCLEOTIDE SEQUENCE [LARGE SCALE GENOMIC DNA]</scope>
    <source>
        <strain evidence="1">TK-2024</strain>
        <tissue evidence="1">Old leaves</tissue>
    </source>
</reference>
<gene>
    <name evidence="1" type="ORF">V6N11_075095</name>
</gene>
<comment type="caution">
    <text evidence="1">The sequence shown here is derived from an EMBL/GenBank/DDBJ whole genome shotgun (WGS) entry which is preliminary data.</text>
</comment>
<proteinExistence type="predicted"/>
<evidence type="ECO:0008006" key="3">
    <source>
        <dbReference type="Google" id="ProtNLM"/>
    </source>
</evidence>